<evidence type="ECO:0000313" key="1">
    <source>
        <dbReference type="Proteomes" id="UP000694890"/>
    </source>
</evidence>
<name>A0AAJ7QKV6_LATCA</name>
<dbReference type="RefSeq" id="XP_018558872.2">
    <property type="nucleotide sequence ID" value="XM_018703356.2"/>
</dbReference>
<dbReference type="GeneID" id="108901744"/>
<sequence>MEQPTKDKPGCSAALVQTPDILDVDLPNVDPVGILFNISKCLIQLTTQQFELLTAGFVTADMMTVLAFSCMDIIQTYAEAILDGVIPQVYRYMRIYGTFSATILGVTEDRIYAHLKDSIGQALTDCLKINVQTFASTKLFSELLVRHISKTVSSVLDLSTKMPIQESRIPVVFVSGYVTSVKDLKAMAYQMALILTTALSAEQDEDVTLNEHNEDVESPLFCFSSRRDITKLVRNYITHMVRILKSGVQRPHCNMGSNRRVACVRVGGNTRILEDSESPGQESTMPSCSGLVAIPGVVPDGSNEESNSESYPFRSVTVISPAENHFHQRDSALELETIRNIAEELVQTFLDDLKGVAHTDGCQKAILDGLEVVDNSKLRELTDRIFSVIMSGHDYQIPFVPVGTRMCNTITYRRLREEVTDPSVVAHTLYMRTEEVVARCISQVLLWSATLPGSEYPSLSPASEELSDQPDFPFIGNEAGDRMSEVFRVTPSVPLFHLISIESSQVSAATFDIISEPPEPTQSELLGNIVQTSLLTLLVVEMFSNIGIRNNEIIFEVVKRADEQLQDVDLKLYDDFHASLLGQNYKDISQTAIADLLLKFGSVQVMHEAAILGDPTIEEAIMRALRKHQRISSLTVPHGNAAKKTTCGFFKNFKRQCCKKICKRASKTTRVITLTIDQDHRVLEEHSTEEDPWREQTQQRQHPLIRRAAASIRNKCSSLRGMFSCITRAMCKPFIVCCSPVRD</sequence>
<accession>A0AAJ7QKV6</accession>
<proteinExistence type="predicted"/>
<dbReference type="AlphaFoldDB" id="A0AAJ7QKV6"/>
<dbReference type="Proteomes" id="UP000694890">
    <property type="component" value="Linkage group LG7_1"/>
</dbReference>
<protein>
    <submittedName>
        <fullName evidence="2">Uncharacterized protein LOC108901744</fullName>
    </submittedName>
</protein>
<evidence type="ECO:0000313" key="2">
    <source>
        <dbReference type="RefSeq" id="XP_018558872.2"/>
    </source>
</evidence>
<dbReference type="KEGG" id="lcf:108901744"/>
<reference evidence="2" key="1">
    <citation type="submission" date="2025-08" db="UniProtKB">
        <authorList>
            <consortium name="RefSeq"/>
        </authorList>
    </citation>
    <scope>IDENTIFICATION</scope>
    <source>
        <tissue evidence="2">Brain</tissue>
    </source>
</reference>
<organism evidence="1 2">
    <name type="scientific">Lates calcarifer</name>
    <name type="common">Barramundi</name>
    <name type="synonym">Holocentrus calcarifer</name>
    <dbReference type="NCBI Taxonomy" id="8187"/>
    <lineage>
        <taxon>Eukaryota</taxon>
        <taxon>Metazoa</taxon>
        <taxon>Chordata</taxon>
        <taxon>Craniata</taxon>
        <taxon>Vertebrata</taxon>
        <taxon>Euteleostomi</taxon>
        <taxon>Actinopterygii</taxon>
        <taxon>Neopterygii</taxon>
        <taxon>Teleostei</taxon>
        <taxon>Neoteleostei</taxon>
        <taxon>Acanthomorphata</taxon>
        <taxon>Carangaria</taxon>
        <taxon>Carangaria incertae sedis</taxon>
        <taxon>Centropomidae</taxon>
        <taxon>Lates</taxon>
    </lineage>
</organism>
<gene>
    <name evidence="2" type="primary">LOC108901744</name>
</gene>